<dbReference type="KEGG" id="nneo:PQG83_06970"/>
<organism evidence="1 2">
    <name type="scientific">Candidatus Nitrospira neomarina</name>
    <dbReference type="NCBI Taxonomy" id="3020899"/>
    <lineage>
        <taxon>Bacteria</taxon>
        <taxon>Pseudomonadati</taxon>
        <taxon>Nitrospirota</taxon>
        <taxon>Nitrospiria</taxon>
        <taxon>Nitrospirales</taxon>
        <taxon>Nitrospiraceae</taxon>
        <taxon>Nitrospira</taxon>
    </lineage>
</organism>
<protein>
    <recommendedName>
        <fullName evidence="3">Proteasome, alpha subunit</fullName>
    </recommendedName>
</protein>
<evidence type="ECO:0000313" key="1">
    <source>
        <dbReference type="EMBL" id="WNM63488.1"/>
    </source>
</evidence>
<sequence length="272" mass="30575">MYEEPYRWIEAVANRRQYLDDQFTQGNPLVAVSFTQGILLLTFNRGTDKIYEIYDRIALGGMGHPADLEKLRYTLLDMAHVEGFQRSPADVTASRLMKNGLAPVIKQAFEEIFKAPYIAKILLAEVGASQERDRLFSINYDGMFEEQREFGLLAASASIRGLLTQEWKGQSLLSSLQSAVERSLRLWGIASLLQSVHPSSDTEEEGTTSSVGSSISTIPEEEAIASRIRETLSKETLECVFLDRESTKMETYRTLSQSELQSFIPTVFQPAI</sequence>
<dbReference type="Proteomes" id="UP001302494">
    <property type="component" value="Chromosome"/>
</dbReference>
<name>A0AA96GLM6_9BACT</name>
<keyword evidence="2" id="KW-1185">Reference proteome</keyword>
<evidence type="ECO:0000313" key="2">
    <source>
        <dbReference type="Proteomes" id="UP001302494"/>
    </source>
</evidence>
<dbReference type="GO" id="GO:0051603">
    <property type="term" value="P:proteolysis involved in protein catabolic process"/>
    <property type="evidence" value="ECO:0007669"/>
    <property type="project" value="InterPro"/>
</dbReference>
<dbReference type="AlphaFoldDB" id="A0AA96GLM6"/>
<dbReference type="RefSeq" id="WP_312748138.1">
    <property type="nucleotide sequence ID" value="NZ_CP116968.1"/>
</dbReference>
<proteinExistence type="predicted"/>
<dbReference type="SUPFAM" id="SSF56235">
    <property type="entry name" value="N-terminal nucleophile aminohydrolases (Ntn hydrolases)"/>
    <property type="match status" value="1"/>
</dbReference>
<accession>A0AA96GLM6</accession>
<evidence type="ECO:0008006" key="3">
    <source>
        <dbReference type="Google" id="ProtNLM"/>
    </source>
</evidence>
<dbReference type="InterPro" id="IPR001353">
    <property type="entry name" value="Proteasome_sua/b"/>
</dbReference>
<dbReference type="Gene3D" id="3.60.20.10">
    <property type="entry name" value="Glutamine Phosphoribosylpyrophosphate, subunit 1, domain 1"/>
    <property type="match status" value="1"/>
</dbReference>
<dbReference type="Pfam" id="PF00227">
    <property type="entry name" value="Proteasome"/>
    <property type="match status" value="1"/>
</dbReference>
<gene>
    <name evidence="1" type="ORF">PQG83_06970</name>
</gene>
<reference evidence="1 2" key="1">
    <citation type="submission" date="2023-01" db="EMBL/GenBank/DDBJ databases">
        <title>Cultivation and genomic characterization of new, ubiquitous marine nitrite-oxidizing bacteria from the Nitrospirales.</title>
        <authorList>
            <person name="Mueller A.J."/>
            <person name="Daebeler A."/>
            <person name="Herbold C.W."/>
            <person name="Kirkegaard R.H."/>
            <person name="Daims H."/>
        </authorList>
    </citation>
    <scope>NUCLEOTIDE SEQUENCE [LARGE SCALE GENOMIC DNA]</scope>
    <source>
        <strain evidence="1 2">DK</strain>
    </source>
</reference>
<dbReference type="EMBL" id="CP116968">
    <property type="protein sequence ID" value="WNM63488.1"/>
    <property type="molecule type" value="Genomic_DNA"/>
</dbReference>
<dbReference type="InterPro" id="IPR029055">
    <property type="entry name" value="Ntn_hydrolases_N"/>
</dbReference>
<dbReference type="GO" id="GO:0005839">
    <property type="term" value="C:proteasome core complex"/>
    <property type="evidence" value="ECO:0007669"/>
    <property type="project" value="InterPro"/>
</dbReference>